<keyword evidence="3" id="KW-1185">Reference proteome</keyword>
<dbReference type="EMBL" id="ADKX01000046">
    <property type="protein sequence ID" value="EFW03547.1"/>
    <property type="molecule type" value="Genomic_DNA"/>
</dbReference>
<name>E7GEU6_9FIRM</name>
<dbReference type="SUPFAM" id="SSF56281">
    <property type="entry name" value="Metallo-hydrolase/oxidoreductase"/>
    <property type="match status" value="1"/>
</dbReference>
<reference evidence="2 3" key="1">
    <citation type="submission" date="2010-12" db="EMBL/GenBank/DDBJ databases">
        <title>The Genome Sequence of Coprobacillus sp. strain 29_1.</title>
        <authorList>
            <consortium name="The Broad Institute Genome Sequencing Platform"/>
            <person name="Earl A."/>
            <person name="Ward D."/>
            <person name="Feldgarden M."/>
            <person name="Gevers D."/>
            <person name="Daigneault M."/>
            <person name="Sibley C.D."/>
            <person name="White A."/>
            <person name="Strauss J."/>
            <person name="Allen-Vercoe E."/>
            <person name="Young S.K."/>
            <person name="Zeng Q."/>
            <person name="Gargeya S."/>
            <person name="Fitzgerald M."/>
            <person name="Haas B."/>
            <person name="Abouelleil A."/>
            <person name="Alvarado L."/>
            <person name="Arachchi H.M."/>
            <person name="Berlin A."/>
            <person name="Brown A."/>
            <person name="Chapman S.B."/>
            <person name="Chen Z."/>
            <person name="Dunbar C."/>
            <person name="Freedman E."/>
            <person name="Gearin G."/>
            <person name="Gellesch M."/>
            <person name="Goldberg J."/>
            <person name="Griggs A."/>
            <person name="Gujja S."/>
            <person name="Heilman E."/>
            <person name="Heiman D."/>
            <person name="Howarth C."/>
            <person name="Larson L."/>
            <person name="Lui A."/>
            <person name="MacDonald P.J.P."/>
            <person name="Mehta T."/>
            <person name="Montmayeur A."/>
            <person name="Murphy C."/>
            <person name="Neiman D."/>
            <person name="Pearson M."/>
            <person name="Priest M."/>
            <person name="Roberts A."/>
            <person name="Saif S."/>
            <person name="Shea T."/>
            <person name="Shenoy N."/>
            <person name="Sisk P."/>
            <person name="Stolte C."/>
            <person name="Sykes S."/>
            <person name="White J."/>
            <person name="Yandava C."/>
            <person name="Nusbaum C."/>
            <person name="Birren B."/>
        </authorList>
    </citation>
    <scope>NUCLEOTIDE SEQUENCE [LARGE SCALE GENOMIC DNA]</scope>
    <source>
        <strain evidence="2 3">29_1</strain>
    </source>
</reference>
<dbReference type="eggNOG" id="COG2333">
    <property type="taxonomic scope" value="Bacteria"/>
</dbReference>
<protein>
    <recommendedName>
        <fullName evidence="1">Metallo-beta-lactamase domain-containing protein</fullName>
    </recommendedName>
</protein>
<dbReference type="STRING" id="100884.GCA_000269565_03754"/>
<dbReference type="InterPro" id="IPR001279">
    <property type="entry name" value="Metallo-B-lactamas"/>
</dbReference>
<evidence type="ECO:0000313" key="3">
    <source>
        <dbReference type="Proteomes" id="UP000003157"/>
    </source>
</evidence>
<dbReference type="InterPro" id="IPR035681">
    <property type="entry name" value="ComA-like_MBL"/>
</dbReference>
<gene>
    <name evidence="2" type="ORF">HMPREF9488_03238</name>
</gene>
<proteinExistence type="predicted"/>
<accession>E7GEU6</accession>
<dbReference type="CDD" id="cd07731">
    <property type="entry name" value="ComA-like_MBL-fold"/>
    <property type="match status" value="1"/>
</dbReference>
<dbReference type="AlphaFoldDB" id="E7GEU6"/>
<evidence type="ECO:0000313" key="2">
    <source>
        <dbReference type="EMBL" id="EFW03547.1"/>
    </source>
</evidence>
<sequence>MRKVIKKVTLLVVICFIATSLFGCEKQMGKQESLATGNIQISYIDVGQADATLIQGNDFNILIDAGNKADSQLMIDFLQKKNVNKIDIAVGTHAHEDHVGGFPEILKAFECDTFYISNTTSSSKIYESLLDVLDDRNISVRIPDVGEELTLGDINIKFYGPLKKYKDLNDSSIILKLTHGNNSYLFTGDAESGVEKELIKKWGNQLKSTVYQAGHHGSSTSNSSQFLKKISPQTVIISSNKEDAPRYGHPHIETLDLLKSLNIQLYRTDKQGTVILTDDGNHYTIQTEKEYSGNLYKK</sequence>
<comment type="caution">
    <text evidence="2">The sequence shown here is derived from an EMBL/GenBank/DDBJ whole genome shotgun (WGS) entry which is preliminary data.</text>
</comment>
<dbReference type="PANTHER" id="PTHR30619">
    <property type="entry name" value="DNA INTERNALIZATION/COMPETENCE PROTEIN COMEC/REC2"/>
    <property type="match status" value="1"/>
</dbReference>
<dbReference type="InterPro" id="IPR052159">
    <property type="entry name" value="Competence_DNA_uptake"/>
</dbReference>
<dbReference type="Proteomes" id="UP000003157">
    <property type="component" value="Unassembled WGS sequence"/>
</dbReference>
<dbReference type="PROSITE" id="PS51257">
    <property type="entry name" value="PROKAR_LIPOPROTEIN"/>
    <property type="match status" value="1"/>
</dbReference>
<dbReference type="InterPro" id="IPR036866">
    <property type="entry name" value="RibonucZ/Hydroxyglut_hydro"/>
</dbReference>
<organism evidence="2 3">
    <name type="scientific">Coprobacillus cateniformis</name>
    <dbReference type="NCBI Taxonomy" id="100884"/>
    <lineage>
        <taxon>Bacteria</taxon>
        <taxon>Bacillati</taxon>
        <taxon>Bacillota</taxon>
        <taxon>Erysipelotrichia</taxon>
        <taxon>Erysipelotrichales</taxon>
        <taxon>Coprobacillaceae</taxon>
        <taxon>Coprobacillus</taxon>
    </lineage>
</organism>
<dbReference type="HOGENOM" id="CLU_010363_0_3_9"/>
<dbReference type="PANTHER" id="PTHR30619:SF7">
    <property type="entry name" value="BETA-LACTAMASE DOMAIN PROTEIN"/>
    <property type="match status" value="1"/>
</dbReference>
<dbReference type="Pfam" id="PF00753">
    <property type="entry name" value="Lactamase_B"/>
    <property type="match status" value="1"/>
</dbReference>
<dbReference type="SMART" id="SM00849">
    <property type="entry name" value="Lactamase_B"/>
    <property type="match status" value="1"/>
</dbReference>
<dbReference type="GeneID" id="78231693"/>
<dbReference type="Gene3D" id="3.60.15.10">
    <property type="entry name" value="Ribonuclease Z/Hydroxyacylglutathione hydrolase-like"/>
    <property type="match status" value="1"/>
</dbReference>
<evidence type="ECO:0000259" key="1">
    <source>
        <dbReference type="SMART" id="SM00849"/>
    </source>
</evidence>
<feature type="domain" description="Metallo-beta-lactamase" evidence="1">
    <location>
        <begin position="48"/>
        <end position="241"/>
    </location>
</feature>
<dbReference type="RefSeq" id="WP_008790320.1">
    <property type="nucleotide sequence ID" value="NZ_AKCB01000004.1"/>
</dbReference>